<name>A0A8J6N7J2_9BACT</name>
<dbReference type="AlphaFoldDB" id="A0A8J6N7J2"/>
<dbReference type="Pfam" id="PF13412">
    <property type="entry name" value="HTH_24"/>
    <property type="match status" value="1"/>
</dbReference>
<gene>
    <name evidence="1" type="ORF">H8E80_06640</name>
</gene>
<evidence type="ECO:0000313" key="2">
    <source>
        <dbReference type="Proteomes" id="UP000603545"/>
    </source>
</evidence>
<dbReference type="InterPro" id="IPR036390">
    <property type="entry name" value="WH_DNA-bd_sf"/>
</dbReference>
<dbReference type="NCBIfam" id="TIGR04176">
    <property type="entry name" value="MarR_EPS"/>
    <property type="match status" value="1"/>
</dbReference>
<dbReference type="InterPro" id="IPR036388">
    <property type="entry name" value="WH-like_DNA-bd_sf"/>
</dbReference>
<evidence type="ECO:0000313" key="1">
    <source>
        <dbReference type="EMBL" id="MBC8199705.1"/>
    </source>
</evidence>
<comment type="caution">
    <text evidence="1">The sequence shown here is derived from an EMBL/GenBank/DDBJ whole genome shotgun (WGS) entry which is preliminary data.</text>
</comment>
<organism evidence="1 2">
    <name type="scientific">Candidatus Desulfaltia bathyphila</name>
    <dbReference type="NCBI Taxonomy" id="2841697"/>
    <lineage>
        <taxon>Bacteria</taxon>
        <taxon>Pseudomonadati</taxon>
        <taxon>Thermodesulfobacteriota</taxon>
        <taxon>Desulfobacteria</taxon>
        <taxon>Desulfobacterales</taxon>
        <taxon>Desulfobacterales incertae sedis</taxon>
        <taxon>Candidatus Desulfaltia</taxon>
    </lineage>
</organism>
<accession>A0A8J6N7J2</accession>
<dbReference type="SUPFAM" id="SSF46785">
    <property type="entry name" value="Winged helix' DNA-binding domain"/>
    <property type="match status" value="1"/>
</dbReference>
<dbReference type="InterPro" id="IPR026433">
    <property type="entry name" value="MarR_EPS"/>
</dbReference>
<dbReference type="EMBL" id="JACNLL010000061">
    <property type="protein sequence ID" value="MBC8199705.1"/>
    <property type="molecule type" value="Genomic_DNA"/>
</dbReference>
<dbReference type="Gene3D" id="1.10.10.10">
    <property type="entry name" value="Winged helix-like DNA-binding domain superfamily/Winged helix DNA-binding domain"/>
    <property type="match status" value="1"/>
</dbReference>
<protein>
    <submittedName>
        <fullName evidence="1">MarR family EPS-associated transcriptional regulator</fullName>
    </submittedName>
</protein>
<sequence length="166" mass="18909">MSTQRQLAQFTGISLGQINYVLKQLLTKGLVKIGNFRKNPHKIGYAYLLTPKGIEAKSKLAARFIISKLREYNNIRGKLAERLIAIAKNGHNRIIFIGPEIVKDFINCIISEKALELVLVAHCEDWQDIKQYDDNSFDLVVELNANQDTKAKKLIKISSDRIISLW</sequence>
<reference evidence="1 2" key="1">
    <citation type="submission" date="2020-08" db="EMBL/GenBank/DDBJ databases">
        <title>Bridging the membrane lipid divide: bacteria of the FCB group superphylum have the potential to synthesize archaeal ether lipids.</title>
        <authorList>
            <person name="Villanueva L."/>
            <person name="Von Meijenfeldt F.A.B."/>
            <person name="Westbye A.B."/>
            <person name="Yadav S."/>
            <person name="Hopmans E.C."/>
            <person name="Dutilh B.E."/>
            <person name="Sinninghe Damste J.S."/>
        </authorList>
    </citation>
    <scope>NUCLEOTIDE SEQUENCE [LARGE SCALE GENOMIC DNA]</scope>
    <source>
        <strain evidence="1">NIOZ-UU82</strain>
    </source>
</reference>
<dbReference type="Proteomes" id="UP000603545">
    <property type="component" value="Unassembled WGS sequence"/>
</dbReference>
<proteinExistence type="predicted"/>